<sequence>MSPRPSRPSSFPEFYEAEIKRLTAYLRAQTSDGRWVEDIAQESLIAAADKWDELMTYDRPDAWLFKVATRMLRRNQAKAREQCTSLDELGERAGPELGQPGLLDLHTAVRRLPRRQREAVYLHCVLRYSLEEAAAILAISESSVKTHVRRARQRLAELLADDGSPRPGRSTTRVRRTR</sequence>
<evidence type="ECO:0000256" key="1">
    <source>
        <dbReference type="ARBA" id="ARBA00010641"/>
    </source>
</evidence>
<name>A0A372JW86_9ACTN</name>
<dbReference type="SUPFAM" id="SSF88946">
    <property type="entry name" value="Sigma2 domain of RNA polymerase sigma factors"/>
    <property type="match status" value="1"/>
</dbReference>
<reference evidence="9 10" key="1">
    <citation type="submission" date="2018-08" db="EMBL/GenBank/DDBJ databases">
        <title>Actinomadura jelena sp. nov., a novel Actinomycete isolated from soil in Chad.</title>
        <authorList>
            <person name="Shi L."/>
        </authorList>
    </citation>
    <scope>NUCLEOTIDE SEQUENCE [LARGE SCALE GENOMIC DNA]</scope>
    <source>
        <strain evidence="9 10">NEAU-G17</strain>
    </source>
</reference>
<dbReference type="Gene3D" id="1.10.1740.10">
    <property type="match status" value="1"/>
</dbReference>
<protein>
    <submittedName>
        <fullName evidence="9">RNA polymerase sigma factor</fullName>
    </submittedName>
</protein>
<proteinExistence type="inferred from homology"/>
<dbReference type="RefSeq" id="WP_117355501.1">
    <property type="nucleotide sequence ID" value="NZ_QURH01000007.1"/>
</dbReference>
<feature type="domain" description="RNA polymerase sigma-70 region 2" evidence="7">
    <location>
        <begin position="14"/>
        <end position="76"/>
    </location>
</feature>
<evidence type="ECO:0000313" key="9">
    <source>
        <dbReference type="EMBL" id="RFU43608.1"/>
    </source>
</evidence>
<gene>
    <name evidence="9" type="ORF">DZF91_00255</name>
</gene>
<dbReference type="InterPro" id="IPR036388">
    <property type="entry name" value="WH-like_DNA-bd_sf"/>
</dbReference>
<evidence type="ECO:0000256" key="6">
    <source>
        <dbReference type="SAM" id="MobiDB-lite"/>
    </source>
</evidence>
<dbReference type="EMBL" id="QURH01000007">
    <property type="protein sequence ID" value="RFU43608.1"/>
    <property type="molecule type" value="Genomic_DNA"/>
</dbReference>
<dbReference type="Pfam" id="PF04542">
    <property type="entry name" value="Sigma70_r2"/>
    <property type="match status" value="1"/>
</dbReference>
<dbReference type="NCBIfam" id="TIGR02937">
    <property type="entry name" value="sigma70-ECF"/>
    <property type="match status" value="1"/>
</dbReference>
<organism evidence="9 10">
    <name type="scientific">Actinomadura logoneensis</name>
    <dbReference type="NCBI Taxonomy" id="2293572"/>
    <lineage>
        <taxon>Bacteria</taxon>
        <taxon>Bacillati</taxon>
        <taxon>Actinomycetota</taxon>
        <taxon>Actinomycetes</taxon>
        <taxon>Streptosporangiales</taxon>
        <taxon>Thermomonosporaceae</taxon>
        <taxon>Actinomadura</taxon>
    </lineage>
</organism>
<evidence type="ECO:0000256" key="5">
    <source>
        <dbReference type="ARBA" id="ARBA00023163"/>
    </source>
</evidence>
<dbReference type="Proteomes" id="UP000261811">
    <property type="component" value="Unassembled WGS sequence"/>
</dbReference>
<comment type="similarity">
    <text evidence="1">Belongs to the sigma-70 factor family. ECF subfamily.</text>
</comment>
<feature type="domain" description="RNA polymerase sigma factor 70 region 4 type 2" evidence="8">
    <location>
        <begin position="103"/>
        <end position="155"/>
    </location>
</feature>
<evidence type="ECO:0000313" key="10">
    <source>
        <dbReference type="Proteomes" id="UP000261811"/>
    </source>
</evidence>
<dbReference type="GO" id="GO:0003677">
    <property type="term" value="F:DNA binding"/>
    <property type="evidence" value="ECO:0007669"/>
    <property type="project" value="UniProtKB-KW"/>
</dbReference>
<comment type="caution">
    <text evidence="9">The sequence shown here is derived from an EMBL/GenBank/DDBJ whole genome shotgun (WGS) entry which is preliminary data.</text>
</comment>
<dbReference type="CDD" id="cd06171">
    <property type="entry name" value="Sigma70_r4"/>
    <property type="match status" value="1"/>
</dbReference>
<keyword evidence="5" id="KW-0804">Transcription</keyword>
<dbReference type="InterPro" id="IPR013325">
    <property type="entry name" value="RNA_pol_sigma_r2"/>
</dbReference>
<evidence type="ECO:0000256" key="4">
    <source>
        <dbReference type="ARBA" id="ARBA00023125"/>
    </source>
</evidence>
<evidence type="ECO:0000256" key="2">
    <source>
        <dbReference type="ARBA" id="ARBA00023015"/>
    </source>
</evidence>
<evidence type="ECO:0000259" key="8">
    <source>
        <dbReference type="Pfam" id="PF08281"/>
    </source>
</evidence>
<dbReference type="Gene3D" id="1.10.10.10">
    <property type="entry name" value="Winged helix-like DNA-binding domain superfamily/Winged helix DNA-binding domain"/>
    <property type="match status" value="1"/>
</dbReference>
<dbReference type="OrthoDB" id="9803203at2"/>
<dbReference type="Pfam" id="PF08281">
    <property type="entry name" value="Sigma70_r4_2"/>
    <property type="match status" value="1"/>
</dbReference>
<dbReference type="InterPro" id="IPR014284">
    <property type="entry name" value="RNA_pol_sigma-70_dom"/>
</dbReference>
<dbReference type="PANTHER" id="PTHR43133:SF8">
    <property type="entry name" value="RNA POLYMERASE SIGMA FACTOR HI_1459-RELATED"/>
    <property type="match status" value="1"/>
</dbReference>
<keyword evidence="2" id="KW-0805">Transcription regulation</keyword>
<dbReference type="InterPro" id="IPR013249">
    <property type="entry name" value="RNA_pol_sigma70_r4_t2"/>
</dbReference>
<evidence type="ECO:0000256" key="3">
    <source>
        <dbReference type="ARBA" id="ARBA00023082"/>
    </source>
</evidence>
<dbReference type="InterPro" id="IPR039425">
    <property type="entry name" value="RNA_pol_sigma-70-like"/>
</dbReference>
<accession>A0A372JW86</accession>
<dbReference type="GO" id="GO:0016987">
    <property type="term" value="F:sigma factor activity"/>
    <property type="evidence" value="ECO:0007669"/>
    <property type="project" value="UniProtKB-KW"/>
</dbReference>
<dbReference type="GO" id="GO:0006352">
    <property type="term" value="P:DNA-templated transcription initiation"/>
    <property type="evidence" value="ECO:0007669"/>
    <property type="project" value="InterPro"/>
</dbReference>
<dbReference type="InterPro" id="IPR013324">
    <property type="entry name" value="RNA_pol_sigma_r3/r4-like"/>
</dbReference>
<dbReference type="SUPFAM" id="SSF88659">
    <property type="entry name" value="Sigma3 and sigma4 domains of RNA polymerase sigma factors"/>
    <property type="match status" value="1"/>
</dbReference>
<dbReference type="AlphaFoldDB" id="A0A372JW86"/>
<dbReference type="PANTHER" id="PTHR43133">
    <property type="entry name" value="RNA POLYMERASE ECF-TYPE SIGMA FACTO"/>
    <property type="match status" value="1"/>
</dbReference>
<evidence type="ECO:0000259" key="7">
    <source>
        <dbReference type="Pfam" id="PF04542"/>
    </source>
</evidence>
<keyword evidence="4" id="KW-0238">DNA-binding</keyword>
<dbReference type="InterPro" id="IPR007627">
    <property type="entry name" value="RNA_pol_sigma70_r2"/>
</dbReference>
<keyword evidence="3" id="KW-0731">Sigma factor</keyword>
<feature type="region of interest" description="Disordered" evidence="6">
    <location>
        <begin position="159"/>
        <end position="178"/>
    </location>
</feature>
<keyword evidence="10" id="KW-1185">Reference proteome</keyword>